<dbReference type="Proteomes" id="UP000075653">
    <property type="component" value="Unassembled WGS sequence"/>
</dbReference>
<sequence>MWSVLIPTWNNLALLKQCLSYLEKYTRFPYEVILHINEGRDGTLEWVQEQGIAHTHSTENIGICQAINQIAELANYPYLVYLNDDMVCLPQWDVELQNRIQSLNTEAFMISGTMIEPVASGNACAIVADYGRDPESFRAQDLIRDLPQLVIPDWYGATWPPTVVHRNWWKKVGGYSLEFSPGMSSDNDFSMKMWQAGCRIFLGVGTARVYHFMSRSTGKVKKNDGRRQFLKKWGVTQSTFDRHFLRRGLPAITPRLPEPSPSPRYFLDRARSWLKSLG</sequence>
<dbReference type="AlphaFoldDB" id="A0A859A9X0"/>
<keyword evidence="2" id="KW-0328">Glycosyltransferase</keyword>
<evidence type="ECO:0000259" key="4">
    <source>
        <dbReference type="Pfam" id="PF00535"/>
    </source>
</evidence>
<dbReference type="OrthoDB" id="8936324at2"/>
<dbReference type="PANTHER" id="PTHR43179:SF12">
    <property type="entry name" value="GALACTOFURANOSYLTRANSFERASE GLFT2"/>
    <property type="match status" value="1"/>
</dbReference>
<dbReference type="RefSeq" id="WP_031596743.1">
    <property type="nucleotide sequence ID" value="NZ_CP053675.1"/>
</dbReference>
<reference evidence="6" key="2">
    <citation type="submission" date="2021-02" db="EMBL/GenBank/DDBJ databases">
        <title>Comparative genomics of Ferrovum myxofaciens strains, predominant extremophile bacteria forming large biofilm stalactites in acid mine ecosystems.</title>
        <authorList>
            <person name="Burkartova K."/>
            <person name="Ridl J."/>
            <person name="Pajer P."/>
            <person name="Falteisek L."/>
        </authorList>
    </citation>
    <scope>NUCLEOTIDE SEQUENCE</scope>
    <source>
        <strain evidence="6">MI1III</strain>
    </source>
</reference>
<keyword evidence="3 5" id="KW-0808">Transferase</keyword>
<evidence type="ECO:0000313" key="7">
    <source>
        <dbReference type="Proteomes" id="UP000075653"/>
    </source>
</evidence>
<organism evidence="5 7">
    <name type="scientific">Ferrovum myxofaciens</name>
    <dbReference type="NCBI Taxonomy" id="416213"/>
    <lineage>
        <taxon>Bacteria</taxon>
        <taxon>Pseudomonadati</taxon>
        <taxon>Pseudomonadota</taxon>
        <taxon>Betaproteobacteria</taxon>
        <taxon>Ferrovales</taxon>
        <taxon>Ferrovaceae</taxon>
        <taxon>Ferrovum</taxon>
    </lineage>
</organism>
<accession>A0A859A9X0</accession>
<protein>
    <submittedName>
        <fullName evidence="5">Glycosyl transferase family 2</fullName>
    </submittedName>
    <submittedName>
        <fullName evidence="6">Glycosyltransferase</fullName>
    </submittedName>
</protein>
<dbReference type="GO" id="GO:0016757">
    <property type="term" value="F:glycosyltransferase activity"/>
    <property type="evidence" value="ECO:0007669"/>
    <property type="project" value="UniProtKB-KW"/>
</dbReference>
<reference evidence="5 7" key="1">
    <citation type="submission" date="2016-01" db="EMBL/GenBank/DDBJ databases">
        <title>Genome sequence of the acidophilic iron oxidising Ferrovum strain Z-31.</title>
        <authorList>
            <person name="Poehlein A."/>
            <person name="Ullrich S.R."/>
            <person name="Schloemann M."/>
            <person name="Muehling M."/>
            <person name="Daniel R."/>
        </authorList>
    </citation>
    <scope>NUCLEOTIDE SEQUENCE [LARGE SCALE GENOMIC DNA]</scope>
    <source>
        <strain evidence="5 7">Z-31</strain>
    </source>
</reference>
<proteinExistence type="inferred from homology"/>
<gene>
    <name evidence="5" type="ORF">FEMY_07670</name>
    <name evidence="6" type="ORF">JZL65_09325</name>
</gene>
<dbReference type="SUPFAM" id="SSF53448">
    <property type="entry name" value="Nucleotide-diphospho-sugar transferases"/>
    <property type="match status" value="1"/>
</dbReference>
<keyword evidence="7" id="KW-1185">Reference proteome</keyword>
<evidence type="ECO:0000313" key="6">
    <source>
        <dbReference type="EMBL" id="QWY76699.1"/>
    </source>
</evidence>
<evidence type="ECO:0000313" key="5">
    <source>
        <dbReference type="EMBL" id="KXW58739.1"/>
    </source>
</evidence>
<dbReference type="EMBL" id="CP071137">
    <property type="protein sequence ID" value="QWY76699.1"/>
    <property type="molecule type" value="Genomic_DNA"/>
</dbReference>
<dbReference type="EMBL" id="LRRD01000011">
    <property type="protein sequence ID" value="KXW58739.1"/>
    <property type="molecule type" value="Genomic_DNA"/>
</dbReference>
<dbReference type="InterPro" id="IPR029044">
    <property type="entry name" value="Nucleotide-diphossugar_trans"/>
</dbReference>
<dbReference type="PATRIC" id="fig|1789004.3.peg.776"/>
<accession>A0A149VZT3</accession>
<feature type="domain" description="Glycosyltransferase 2-like" evidence="4">
    <location>
        <begin position="3"/>
        <end position="109"/>
    </location>
</feature>
<dbReference type="PANTHER" id="PTHR43179">
    <property type="entry name" value="RHAMNOSYLTRANSFERASE WBBL"/>
    <property type="match status" value="1"/>
</dbReference>
<evidence type="ECO:0000256" key="2">
    <source>
        <dbReference type="ARBA" id="ARBA00022676"/>
    </source>
</evidence>
<dbReference type="Pfam" id="PF00535">
    <property type="entry name" value="Glycos_transf_2"/>
    <property type="match status" value="1"/>
</dbReference>
<name>A0A859A9X0_9PROT</name>
<evidence type="ECO:0000256" key="3">
    <source>
        <dbReference type="ARBA" id="ARBA00022679"/>
    </source>
</evidence>
<evidence type="ECO:0000256" key="1">
    <source>
        <dbReference type="ARBA" id="ARBA00006739"/>
    </source>
</evidence>
<dbReference type="InterPro" id="IPR001173">
    <property type="entry name" value="Glyco_trans_2-like"/>
</dbReference>
<dbReference type="Proteomes" id="UP000683551">
    <property type="component" value="Chromosome"/>
</dbReference>
<dbReference type="Gene3D" id="3.90.550.10">
    <property type="entry name" value="Spore Coat Polysaccharide Biosynthesis Protein SpsA, Chain A"/>
    <property type="match status" value="1"/>
</dbReference>
<dbReference type="GeneID" id="301709981"/>
<comment type="similarity">
    <text evidence="1">Belongs to the glycosyltransferase 2 family.</text>
</comment>